<comment type="caution">
    <text evidence="1">The sequence shown here is derived from an EMBL/GenBank/DDBJ whole genome shotgun (WGS) entry which is preliminary data.</text>
</comment>
<dbReference type="OrthoDB" id="2630497at2759"/>
<evidence type="ECO:0000313" key="2">
    <source>
        <dbReference type="Proteomes" id="UP000037035"/>
    </source>
</evidence>
<dbReference type="AlphaFoldDB" id="A0A0L6UPH4"/>
<evidence type="ECO:0000313" key="1">
    <source>
        <dbReference type="EMBL" id="KNZ50426.1"/>
    </source>
</evidence>
<dbReference type="VEuPathDB" id="FungiDB:VP01_4432g1"/>
<organism evidence="1 2">
    <name type="scientific">Puccinia sorghi</name>
    <dbReference type="NCBI Taxonomy" id="27349"/>
    <lineage>
        <taxon>Eukaryota</taxon>
        <taxon>Fungi</taxon>
        <taxon>Dikarya</taxon>
        <taxon>Basidiomycota</taxon>
        <taxon>Pucciniomycotina</taxon>
        <taxon>Pucciniomycetes</taxon>
        <taxon>Pucciniales</taxon>
        <taxon>Pucciniaceae</taxon>
        <taxon>Puccinia</taxon>
    </lineage>
</organism>
<name>A0A0L6UPH4_9BASI</name>
<keyword evidence="2" id="KW-1185">Reference proteome</keyword>
<protein>
    <submittedName>
        <fullName evidence="1">Uncharacterized protein</fullName>
    </submittedName>
</protein>
<gene>
    <name evidence="1" type="ORF">VP01_4432g1</name>
</gene>
<dbReference type="EMBL" id="LAVV01009538">
    <property type="protein sequence ID" value="KNZ50426.1"/>
    <property type="molecule type" value="Genomic_DNA"/>
</dbReference>
<feature type="non-terminal residue" evidence="1">
    <location>
        <position position="1"/>
    </location>
</feature>
<proteinExistence type="predicted"/>
<accession>A0A0L6UPH4</accession>
<dbReference type="Proteomes" id="UP000037035">
    <property type="component" value="Unassembled WGS sequence"/>
</dbReference>
<reference evidence="1 2" key="1">
    <citation type="submission" date="2015-08" db="EMBL/GenBank/DDBJ databases">
        <title>Next Generation Sequencing and Analysis of the Genome of Puccinia sorghi L Schw, the Causal Agent of Maize Common Rust.</title>
        <authorList>
            <person name="Rochi L."/>
            <person name="Burguener G."/>
            <person name="Darino M."/>
            <person name="Turjanski A."/>
            <person name="Kreff E."/>
            <person name="Dieguez M.J."/>
            <person name="Sacco F."/>
        </authorList>
    </citation>
    <scope>NUCLEOTIDE SEQUENCE [LARGE SCALE GENOMIC DNA]</scope>
    <source>
        <strain evidence="1 2">RO10H11247</strain>
    </source>
</reference>
<sequence>KGLYPGKTHTPPEPVNFQDHLEWEVIHGLVVSLTKIKLPWNANNLRNYPNLGQDFHSLYPHKPHQPSITFF</sequence>